<comment type="caution">
    <text evidence="2">The sequence shown here is derived from an EMBL/GenBank/DDBJ whole genome shotgun (WGS) entry which is preliminary data.</text>
</comment>
<name>A0A9X1ZQ33_9GAMM</name>
<evidence type="ECO:0000256" key="1">
    <source>
        <dbReference type="SAM" id="Phobius"/>
    </source>
</evidence>
<feature type="transmembrane region" description="Helical" evidence="1">
    <location>
        <begin position="20"/>
        <end position="38"/>
    </location>
</feature>
<keyword evidence="1" id="KW-0812">Transmembrane</keyword>
<dbReference type="Pfam" id="PF11659">
    <property type="entry name" value="DUF3261"/>
    <property type="match status" value="1"/>
</dbReference>
<sequence length="211" mass="23707">MTKSITVQANTLPTLPARTLSLLACWLLVTVVMVSLSGCSQQLQRQTCVTLASNLDYCLAPISQAITADAYSQTVEFTHDEKSHQLLTELQIDHQTMTLVGLAPLGQPLFTIVYDGDTILSQQSSLLGEQFKAEYLMAMLQLAYWPLEEVNQSLSNGQYRQVPCEYALCRQLIDNNQRVIEVNYSKQDPLMADIEMNINQANVHIKIQRLQ</sequence>
<gene>
    <name evidence="2" type="ORF">L2672_12500</name>
</gene>
<organism evidence="2 3">
    <name type="scientific">Shewanella gaetbuli</name>
    <dbReference type="NCBI Taxonomy" id="220752"/>
    <lineage>
        <taxon>Bacteria</taxon>
        <taxon>Pseudomonadati</taxon>
        <taxon>Pseudomonadota</taxon>
        <taxon>Gammaproteobacteria</taxon>
        <taxon>Alteromonadales</taxon>
        <taxon>Shewanellaceae</taxon>
        <taxon>Shewanella</taxon>
    </lineage>
</organism>
<accession>A0A9X1ZQ33</accession>
<dbReference type="EMBL" id="JAKIKP010000009">
    <property type="protein sequence ID" value="MCL1143512.1"/>
    <property type="molecule type" value="Genomic_DNA"/>
</dbReference>
<keyword evidence="1" id="KW-1133">Transmembrane helix</keyword>
<dbReference type="Proteomes" id="UP001139333">
    <property type="component" value="Unassembled WGS sequence"/>
</dbReference>
<dbReference type="AlphaFoldDB" id="A0A9X1ZQ33"/>
<evidence type="ECO:0000313" key="2">
    <source>
        <dbReference type="EMBL" id="MCL1143512.1"/>
    </source>
</evidence>
<protein>
    <submittedName>
        <fullName evidence="2">DUF3261 domain-containing protein</fullName>
    </submittedName>
</protein>
<keyword evidence="1" id="KW-0472">Membrane</keyword>
<dbReference type="InterPro" id="IPR021675">
    <property type="entry name" value="DUF3261"/>
</dbReference>
<keyword evidence="3" id="KW-1185">Reference proteome</keyword>
<proteinExistence type="predicted"/>
<reference evidence="2" key="1">
    <citation type="submission" date="2022-01" db="EMBL/GenBank/DDBJ databases">
        <title>Whole genome-based taxonomy of the Shewanellaceae.</title>
        <authorList>
            <person name="Martin-Rodriguez A.J."/>
        </authorList>
    </citation>
    <scope>NUCLEOTIDE SEQUENCE</scope>
    <source>
        <strain evidence="2">DSM 16422</strain>
    </source>
</reference>
<dbReference type="RefSeq" id="WP_248996189.1">
    <property type="nucleotide sequence ID" value="NZ_JAKIKP010000009.1"/>
</dbReference>
<evidence type="ECO:0000313" key="3">
    <source>
        <dbReference type="Proteomes" id="UP001139333"/>
    </source>
</evidence>